<evidence type="ECO:0000313" key="4">
    <source>
        <dbReference type="EMBL" id="QEV31383.1"/>
    </source>
</evidence>
<dbReference type="PRINTS" id="PR01438">
    <property type="entry name" value="UNVRSLSTRESS"/>
</dbReference>
<dbReference type="EMBL" id="BMSJ01000004">
    <property type="protein sequence ID" value="GGR24237.1"/>
    <property type="molecule type" value="Genomic_DNA"/>
</dbReference>
<keyword evidence="5" id="KW-1185">Reference proteome</keyword>
<dbReference type="AlphaFoldDB" id="A0AAV4KI96"/>
<evidence type="ECO:0000259" key="2">
    <source>
        <dbReference type="Pfam" id="PF00582"/>
    </source>
</evidence>
<reference evidence="4 5" key="2">
    <citation type="submission" date="2017-09" db="EMBL/GenBank/DDBJ databases">
        <authorList>
            <person name="Lee N."/>
            <person name="Cho B.-K."/>
        </authorList>
    </citation>
    <scope>NUCLEOTIDE SEQUENCE [LARGE SCALE GENOMIC DNA]</scope>
    <source>
        <strain evidence="4 5">ATCC 19740</strain>
    </source>
</reference>
<dbReference type="InterPro" id="IPR006015">
    <property type="entry name" value="Universal_stress_UspA"/>
</dbReference>
<sequence length="290" mass="30447">MSREIVAGVDGSPESLAAADWAAREALHRGLPLRLAHAWRWEPLDLPLVQDPEAQGRAAHAVLREAEEEIARRHPDLELSAEVLPDTPVAALLGTEERAEMLVIGSRGHGPVAGFLLGSYGQQIIAGATRPVVAVRSRDGEGAEPPAGYVLVGQLGTPEDSAAALGFAFATAAARGASVRAVRAWSLPALYAYSPASMRLADEAGGLVPYEEKALREALDPWREKYPDVRVEEHVELGSAGQVLLSQSGAAQLLVVGRRAKRGAVGPRIGSVAHAALHLAPCPVAVVPQG</sequence>
<dbReference type="Gene3D" id="3.40.50.620">
    <property type="entry name" value="HUPs"/>
    <property type="match status" value="2"/>
</dbReference>
<reference evidence="3" key="3">
    <citation type="submission" date="2023-08" db="EMBL/GenBank/DDBJ databases">
        <authorList>
            <person name="Sun Q."/>
            <person name="Ohkuma M."/>
        </authorList>
    </citation>
    <scope>NUCLEOTIDE SEQUENCE</scope>
    <source>
        <strain evidence="3">JCM 4205</strain>
    </source>
</reference>
<dbReference type="PANTHER" id="PTHR46268">
    <property type="entry name" value="STRESS RESPONSE PROTEIN NHAX"/>
    <property type="match status" value="1"/>
</dbReference>
<feature type="domain" description="UspA" evidence="2">
    <location>
        <begin position="1"/>
        <end position="136"/>
    </location>
</feature>
<dbReference type="InterPro" id="IPR014729">
    <property type="entry name" value="Rossmann-like_a/b/a_fold"/>
</dbReference>
<evidence type="ECO:0000313" key="5">
    <source>
        <dbReference type="Proteomes" id="UP000326029"/>
    </source>
</evidence>
<dbReference type="EMBL" id="CP023693">
    <property type="protein sequence ID" value="QEV31383.1"/>
    <property type="molecule type" value="Genomic_DNA"/>
</dbReference>
<dbReference type="RefSeq" id="WP_062757461.1">
    <property type="nucleotide sequence ID" value="NZ_BMSJ01000004.1"/>
</dbReference>
<evidence type="ECO:0000313" key="6">
    <source>
        <dbReference type="Proteomes" id="UP000642014"/>
    </source>
</evidence>
<proteinExistence type="inferred from homology"/>
<reference evidence="3 6" key="1">
    <citation type="journal article" date="2014" name="Int. J. Syst. Evol. Microbiol.">
        <title>Complete genome sequence of Corynebacterium casei LMG S-19264T (=DSM 44701T), isolated from a smear-ripened cheese.</title>
        <authorList>
            <consortium name="US DOE Joint Genome Institute (JGI-PGF)"/>
            <person name="Walter F."/>
            <person name="Albersmeier A."/>
            <person name="Kalinowski J."/>
            <person name="Ruckert C."/>
        </authorList>
    </citation>
    <scope>NUCLEOTIDE SEQUENCE [LARGE SCALE GENOMIC DNA]</scope>
    <source>
        <strain evidence="3 6">JCM 4205</strain>
    </source>
</reference>
<accession>A0AAV4KI96</accession>
<gene>
    <name evidence="4" type="ORF">CP977_03705</name>
    <name evidence="3" type="ORF">GCM10010497_28090</name>
</gene>
<name>A0AAV4KI96_9ACTN</name>
<evidence type="ECO:0000256" key="1">
    <source>
        <dbReference type="ARBA" id="ARBA00008791"/>
    </source>
</evidence>
<dbReference type="SUPFAM" id="SSF52402">
    <property type="entry name" value="Adenine nucleotide alpha hydrolases-like"/>
    <property type="match status" value="2"/>
</dbReference>
<dbReference type="GeneID" id="95452870"/>
<dbReference type="Pfam" id="PF00582">
    <property type="entry name" value="Usp"/>
    <property type="match status" value="2"/>
</dbReference>
<organism evidence="3 6">
    <name type="scientific">Streptomyces cinereoruber</name>
    <dbReference type="NCBI Taxonomy" id="67260"/>
    <lineage>
        <taxon>Bacteria</taxon>
        <taxon>Bacillati</taxon>
        <taxon>Actinomycetota</taxon>
        <taxon>Actinomycetes</taxon>
        <taxon>Kitasatosporales</taxon>
        <taxon>Streptomycetaceae</taxon>
        <taxon>Streptomyces</taxon>
    </lineage>
</organism>
<comment type="similarity">
    <text evidence="1">Belongs to the universal stress protein A family.</text>
</comment>
<evidence type="ECO:0000313" key="3">
    <source>
        <dbReference type="EMBL" id="GGR24237.1"/>
    </source>
</evidence>
<dbReference type="Proteomes" id="UP000642014">
    <property type="component" value="Unassembled WGS sequence"/>
</dbReference>
<protein>
    <submittedName>
        <fullName evidence="3">Universal stress protein</fullName>
    </submittedName>
</protein>
<feature type="domain" description="UspA" evidence="2">
    <location>
        <begin position="158"/>
        <end position="288"/>
    </location>
</feature>
<dbReference type="InterPro" id="IPR006016">
    <property type="entry name" value="UspA"/>
</dbReference>
<dbReference type="Proteomes" id="UP000326029">
    <property type="component" value="Chromosome"/>
</dbReference>
<dbReference type="PANTHER" id="PTHR46268:SF6">
    <property type="entry name" value="UNIVERSAL STRESS PROTEIN UP12"/>
    <property type="match status" value="1"/>
</dbReference>